<reference evidence="2" key="1">
    <citation type="journal article" date="2023" name="Science">
        <title>Genome structures resolve the early diversification of teleost fishes.</title>
        <authorList>
            <person name="Parey E."/>
            <person name="Louis A."/>
            <person name="Montfort J."/>
            <person name="Bouchez O."/>
            <person name="Roques C."/>
            <person name="Iampietro C."/>
            <person name="Lluch J."/>
            <person name="Castinel A."/>
            <person name="Donnadieu C."/>
            <person name="Desvignes T."/>
            <person name="Floi Bucao C."/>
            <person name="Jouanno E."/>
            <person name="Wen M."/>
            <person name="Mejri S."/>
            <person name="Dirks R."/>
            <person name="Jansen H."/>
            <person name="Henkel C."/>
            <person name="Chen W.J."/>
            <person name="Zahm M."/>
            <person name="Cabau C."/>
            <person name="Klopp C."/>
            <person name="Thompson A.W."/>
            <person name="Robinson-Rechavi M."/>
            <person name="Braasch I."/>
            <person name="Lecointre G."/>
            <person name="Bobe J."/>
            <person name="Postlethwait J.H."/>
            <person name="Berthelot C."/>
            <person name="Roest Crollius H."/>
            <person name="Guiguen Y."/>
        </authorList>
    </citation>
    <scope>NUCLEOTIDE SEQUENCE</scope>
    <source>
        <strain evidence="2">NC1722</strain>
    </source>
</reference>
<dbReference type="Proteomes" id="UP001221898">
    <property type="component" value="Unassembled WGS sequence"/>
</dbReference>
<feature type="region of interest" description="Disordered" evidence="1">
    <location>
        <begin position="211"/>
        <end position="246"/>
    </location>
</feature>
<sequence>MRIIERFVILLYDRTSKCTDIDKARRKLFARKNNVQLIPPTKAALEEHVKRAVYQGGHVWGQILLPAPELLHQPTGVGQGLEKDSTHLTGPGYLRQLTAALSWFLASAKKGVDPCFLRIRRLRFAASMLLKAKLGDVQRFVRVAEPANLTEFLDAAFARFGVPAVTEGVKVVDSSGTELDEDVFEEIVKDASYGLLTIKYDTELECGFMGASPEQSKPSSLDTSDLHDTDIVDSPPRKRQRLDAEAKHEHYYDGESGTGYLAWRIKTIQRCSAKDRQTLFEASAAGASGEGMSGGPTVRRQCQFVPETALSEDECKEAISLMKHSADEDIVKNKMKLTFDYRRNMILDPQQSCNILFEFPRFKDVKGLVEQDFVLMFGEGVSGKLLEKWPTAYKKKIIQECRKLPSTSELEELLLTADPPEDSTERDADFGWDSDLSSVFLLLHLIPPSAQGRRKPGKVSASQAEKHLVVFKKSGTSIQEHLDAITTSSQPYLLAVGARKNAVHQFFIVLDKNAIPCRSTSCLGAFDELFKAHFVFGTSYNPMLRNMYTFIQTTVYNIDVGKVKESPRVAEVRVRLLH</sequence>
<comment type="caution">
    <text evidence="2">The sequence shown here is derived from an EMBL/GenBank/DDBJ whole genome shotgun (WGS) entry which is preliminary data.</text>
</comment>
<keyword evidence="3" id="KW-1185">Reference proteome</keyword>
<dbReference type="PANTHER" id="PTHR31025:SF29">
    <property type="entry name" value="SI:CH211-196P9.1"/>
    <property type="match status" value="1"/>
</dbReference>
<evidence type="ECO:0000313" key="2">
    <source>
        <dbReference type="EMBL" id="KAJ8362232.1"/>
    </source>
</evidence>
<name>A0AAD7R4L5_9TELE</name>
<gene>
    <name evidence="2" type="ORF">AAFF_G00388440</name>
</gene>
<evidence type="ECO:0000256" key="1">
    <source>
        <dbReference type="SAM" id="MobiDB-lite"/>
    </source>
</evidence>
<dbReference type="EMBL" id="JAINUG010000722">
    <property type="protein sequence ID" value="KAJ8362232.1"/>
    <property type="molecule type" value="Genomic_DNA"/>
</dbReference>
<protein>
    <submittedName>
        <fullName evidence="2">Uncharacterized protein</fullName>
    </submittedName>
</protein>
<evidence type="ECO:0000313" key="3">
    <source>
        <dbReference type="Proteomes" id="UP001221898"/>
    </source>
</evidence>
<dbReference type="AlphaFoldDB" id="A0AAD7R4L5"/>
<proteinExistence type="predicted"/>
<accession>A0AAD7R4L5</accession>
<organism evidence="2 3">
    <name type="scientific">Aldrovandia affinis</name>
    <dbReference type="NCBI Taxonomy" id="143900"/>
    <lineage>
        <taxon>Eukaryota</taxon>
        <taxon>Metazoa</taxon>
        <taxon>Chordata</taxon>
        <taxon>Craniata</taxon>
        <taxon>Vertebrata</taxon>
        <taxon>Euteleostomi</taxon>
        <taxon>Actinopterygii</taxon>
        <taxon>Neopterygii</taxon>
        <taxon>Teleostei</taxon>
        <taxon>Notacanthiformes</taxon>
        <taxon>Halosauridae</taxon>
        <taxon>Aldrovandia</taxon>
    </lineage>
</organism>
<dbReference type="PANTHER" id="PTHR31025">
    <property type="entry name" value="SI:CH211-196P9.1-RELATED"/>
    <property type="match status" value="1"/>
</dbReference>